<feature type="domain" description="Antitoxin Xre/MbcA/ParS-like toxin-binding" evidence="1">
    <location>
        <begin position="96"/>
        <end position="141"/>
    </location>
</feature>
<reference evidence="2 3" key="1">
    <citation type="submission" date="2020-04" db="EMBL/GenBank/DDBJ databases">
        <title>Ferrimonas sp. S7 isolated from sea water.</title>
        <authorList>
            <person name="Bae S.S."/>
            <person name="Baek K."/>
        </authorList>
    </citation>
    <scope>NUCLEOTIDE SEQUENCE [LARGE SCALE GENOMIC DNA]</scope>
    <source>
        <strain evidence="2 3">S7</strain>
    </source>
</reference>
<name>A0A6H1UCJ6_9GAMM</name>
<gene>
    <name evidence="2" type="ORF">HER31_08015</name>
</gene>
<protein>
    <submittedName>
        <fullName evidence="2">DUF2384 domain-containing protein</fullName>
    </submittedName>
</protein>
<evidence type="ECO:0000259" key="1">
    <source>
        <dbReference type="Pfam" id="PF09722"/>
    </source>
</evidence>
<dbReference type="InterPro" id="IPR024467">
    <property type="entry name" value="Xre/MbcA/ParS-like_toxin-bd"/>
</dbReference>
<dbReference type="KEGG" id="fes:HER31_08015"/>
<dbReference type="Proteomes" id="UP000501602">
    <property type="component" value="Chromosome"/>
</dbReference>
<dbReference type="Pfam" id="PF09722">
    <property type="entry name" value="Xre_MbcA_ParS_C"/>
    <property type="match status" value="1"/>
</dbReference>
<keyword evidence="3" id="KW-1185">Reference proteome</keyword>
<evidence type="ECO:0000313" key="3">
    <source>
        <dbReference type="Proteomes" id="UP000501602"/>
    </source>
</evidence>
<dbReference type="EMBL" id="CP051180">
    <property type="protein sequence ID" value="QIZ76827.1"/>
    <property type="molecule type" value="Genomic_DNA"/>
</dbReference>
<accession>A0A6H1UCJ6</accession>
<dbReference type="AlphaFoldDB" id="A0A6H1UCJ6"/>
<proteinExistence type="predicted"/>
<sequence length="147" mass="16452">MDPTYYRSTNDWSNQINSLVPDFDLSTIQGRWLAVMPGLKRSEVQDVVGFLGSESIFMSVLGEDYLLDAESNRDARLSSAESDQVVAILFLIMQTADVFGDKERTIRWLSSSIPLLEGKTPTELIGLDVGRSLITQVLKKMHFGDFS</sequence>
<dbReference type="RefSeq" id="WP_168660088.1">
    <property type="nucleotide sequence ID" value="NZ_CP051180.1"/>
</dbReference>
<organism evidence="2 3">
    <name type="scientific">Ferrimonas lipolytica</name>
    <dbReference type="NCBI Taxonomy" id="2724191"/>
    <lineage>
        <taxon>Bacteria</taxon>
        <taxon>Pseudomonadati</taxon>
        <taxon>Pseudomonadota</taxon>
        <taxon>Gammaproteobacteria</taxon>
        <taxon>Alteromonadales</taxon>
        <taxon>Ferrimonadaceae</taxon>
        <taxon>Ferrimonas</taxon>
    </lineage>
</organism>
<evidence type="ECO:0000313" key="2">
    <source>
        <dbReference type="EMBL" id="QIZ76827.1"/>
    </source>
</evidence>